<dbReference type="PANTHER" id="PTHR11829">
    <property type="entry name" value="FORKHEAD BOX PROTEIN"/>
    <property type="match status" value="1"/>
</dbReference>
<dbReference type="InterPro" id="IPR001766">
    <property type="entry name" value="Fork_head_dom"/>
</dbReference>
<feature type="non-terminal residue" evidence="4">
    <location>
        <position position="66"/>
    </location>
</feature>
<dbReference type="SMART" id="SM00339">
    <property type="entry name" value="FH"/>
    <property type="match status" value="1"/>
</dbReference>
<dbReference type="STRING" id="914234.M2Q200"/>
<dbReference type="HOGENOM" id="CLU_077699_6_3_1"/>
<dbReference type="Pfam" id="PF00250">
    <property type="entry name" value="Forkhead"/>
    <property type="match status" value="1"/>
</dbReference>
<keyword evidence="1 2" id="KW-0238">DNA-binding</keyword>
<dbReference type="InterPro" id="IPR050211">
    <property type="entry name" value="FOX_domain-containing"/>
</dbReference>
<evidence type="ECO:0000259" key="3">
    <source>
        <dbReference type="PROSITE" id="PS50039"/>
    </source>
</evidence>
<dbReference type="AlphaFoldDB" id="M2Q200"/>
<dbReference type="InterPro" id="IPR036390">
    <property type="entry name" value="WH_DNA-bd_sf"/>
</dbReference>
<dbReference type="PANTHER" id="PTHR11829:SF343">
    <property type="entry name" value="FORK-HEAD DOMAIN-CONTAINING PROTEIN"/>
    <property type="match status" value="1"/>
</dbReference>
<evidence type="ECO:0000256" key="1">
    <source>
        <dbReference type="ARBA" id="ARBA00023125"/>
    </source>
</evidence>
<feature type="non-terminal residue" evidence="4">
    <location>
        <position position="1"/>
    </location>
</feature>
<dbReference type="GO" id="GO:0000981">
    <property type="term" value="F:DNA-binding transcription factor activity, RNA polymerase II-specific"/>
    <property type="evidence" value="ECO:0007669"/>
    <property type="project" value="TreeGrafter"/>
</dbReference>
<dbReference type="InterPro" id="IPR036388">
    <property type="entry name" value="WH-like_DNA-bd_sf"/>
</dbReference>
<dbReference type="EMBL" id="KB445832">
    <property type="protein sequence ID" value="EMD30848.1"/>
    <property type="molecule type" value="Genomic_DNA"/>
</dbReference>
<protein>
    <recommendedName>
        <fullName evidence="3">Fork-head domain-containing protein</fullName>
    </recommendedName>
</protein>
<dbReference type="GO" id="GO:0005634">
    <property type="term" value="C:nucleus"/>
    <property type="evidence" value="ECO:0007669"/>
    <property type="project" value="UniProtKB-SubCell"/>
</dbReference>
<dbReference type="PROSITE" id="PS50039">
    <property type="entry name" value="FORK_HEAD_3"/>
    <property type="match status" value="1"/>
</dbReference>
<dbReference type="SUPFAM" id="SSF46785">
    <property type="entry name" value="Winged helix' DNA-binding domain"/>
    <property type="match status" value="1"/>
</dbReference>
<sequence>RPPFTYQSLIGQALLSSPDGALTSQEILDWITRHYPYYEASKISWQRNLRHALTLSNVFQRVNSHK</sequence>
<evidence type="ECO:0000256" key="2">
    <source>
        <dbReference type="PROSITE-ProRule" id="PRU00089"/>
    </source>
</evidence>
<evidence type="ECO:0000313" key="4">
    <source>
        <dbReference type="EMBL" id="EMD30848.1"/>
    </source>
</evidence>
<proteinExistence type="predicted"/>
<feature type="DNA-binding region" description="Fork-head" evidence="2">
    <location>
        <begin position="1"/>
        <end position="66"/>
    </location>
</feature>
<organism evidence="4 5">
    <name type="scientific">Ceriporiopsis subvermispora (strain B)</name>
    <name type="common">White-rot fungus</name>
    <name type="synonym">Gelatoporia subvermispora</name>
    <dbReference type="NCBI Taxonomy" id="914234"/>
    <lineage>
        <taxon>Eukaryota</taxon>
        <taxon>Fungi</taxon>
        <taxon>Dikarya</taxon>
        <taxon>Basidiomycota</taxon>
        <taxon>Agaricomycotina</taxon>
        <taxon>Agaricomycetes</taxon>
        <taxon>Polyporales</taxon>
        <taxon>Gelatoporiaceae</taxon>
        <taxon>Gelatoporia</taxon>
    </lineage>
</organism>
<keyword evidence="5" id="KW-1185">Reference proteome</keyword>
<evidence type="ECO:0000313" key="5">
    <source>
        <dbReference type="Proteomes" id="UP000016930"/>
    </source>
</evidence>
<gene>
    <name evidence="4" type="ORF">CERSUDRAFT_40827</name>
</gene>
<dbReference type="PRINTS" id="PR00053">
    <property type="entry name" value="FORKHEAD"/>
</dbReference>
<name>M2Q200_CERS8</name>
<dbReference type="OrthoDB" id="5954824at2759"/>
<feature type="domain" description="Fork-head" evidence="3">
    <location>
        <begin position="1"/>
        <end position="66"/>
    </location>
</feature>
<dbReference type="GO" id="GO:0000978">
    <property type="term" value="F:RNA polymerase II cis-regulatory region sequence-specific DNA binding"/>
    <property type="evidence" value="ECO:0007669"/>
    <property type="project" value="TreeGrafter"/>
</dbReference>
<dbReference type="Gene3D" id="1.10.10.10">
    <property type="entry name" value="Winged helix-like DNA-binding domain superfamily/Winged helix DNA-binding domain"/>
    <property type="match status" value="1"/>
</dbReference>
<dbReference type="Proteomes" id="UP000016930">
    <property type="component" value="Unassembled WGS sequence"/>
</dbReference>
<reference evidence="4 5" key="1">
    <citation type="journal article" date="2012" name="Proc. Natl. Acad. Sci. U.S.A.">
        <title>Comparative genomics of Ceriporiopsis subvermispora and Phanerochaete chrysosporium provide insight into selective ligninolysis.</title>
        <authorList>
            <person name="Fernandez-Fueyo E."/>
            <person name="Ruiz-Duenas F.J."/>
            <person name="Ferreira P."/>
            <person name="Floudas D."/>
            <person name="Hibbett D.S."/>
            <person name="Canessa P."/>
            <person name="Larrondo L.F."/>
            <person name="James T.Y."/>
            <person name="Seelenfreund D."/>
            <person name="Lobos S."/>
            <person name="Polanco R."/>
            <person name="Tello M."/>
            <person name="Honda Y."/>
            <person name="Watanabe T."/>
            <person name="Watanabe T."/>
            <person name="Ryu J.S."/>
            <person name="Kubicek C.P."/>
            <person name="Schmoll M."/>
            <person name="Gaskell J."/>
            <person name="Hammel K.E."/>
            <person name="St John F.J."/>
            <person name="Vanden Wymelenberg A."/>
            <person name="Sabat G."/>
            <person name="Splinter BonDurant S."/>
            <person name="Syed K."/>
            <person name="Yadav J.S."/>
            <person name="Doddapaneni H."/>
            <person name="Subramanian V."/>
            <person name="Lavin J.L."/>
            <person name="Oguiza J.A."/>
            <person name="Perez G."/>
            <person name="Pisabarro A.G."/>
            <person name="Ramirez L."/>
            <person name="Santoyo F."/>
            <person name="Master E."/>
            <person name="Coutinho P.M."/>
            <person name="Henrissat B."/>
            <person name="Lombard V."/>
            <person name="Magnuson J.K."/>
            <person name="Kuees U."/>
            <person name="Hori C."/>
            <person name="Igarashi K."/>
            <person name="Samejima M."/>
            <person name="Held B.W."/>
            <person name="Barry K.W."/>
            <person name="LaButti K.M."/>
            <person name="Lapidus A."/>
            <person name="Lindquist E.A."/>
            <person name="Lucas S.M."/>
            <person name="Riley R."/>
            <person name="Salamov A.A."/>
            <person name="Hoffmeister D."/>
            <person name="Schwenk D."/>
            <person name="Hadar Y."/>
            <person name="Yarden O."/>
            <person name="de Vries R.P."/>
            <person name="Wiebenga A."/>
            <person name="Stenlid J."/>
            <person name="Eastwood D."/>
            <person name="Grigoriev I.V."/>
            <person name="Berka R.M."/>
            <person name="Blanchette R.A."/>
            <person name="Kersten P."/>
            <person name="Martinez A.T."/>
            <person name="Vicuna R."/>
            <person name="Cullen D."/>
        </authorList>
    </citation>
    <scope>NUCLEOTIDE SEQUENCE [LARGE SCALE GENOMIC DNA]</scope>
    <source>
        <strain evidence="4 5">B</strain>
    </source>
</reference>
<keyword evidence="2" id="KW-0539">Nucleus</keyword>
<dbReference type="CDD" id="cd00059">
    <property type="entry name" value="FH_FOX"/>
    <property type="match status" value="1"/>
</dbReference>
<accession>M2Q200</accession>
<comment type="subcellular location">
    <subcellularLocation>
        <location evidence="2">Nucleus</location>
    </subcellularLocation>
</comment>